<keyword evidence="2" id="KW-1185">Reference proteome</keyword>
<organism evidence="1 2">
    <name type="scientific">Pacificispira spongiicola</name>
    <dbReference type="NCBI Taxonomy" id="2729598"/>
    <lineage>
        <taxon>Bacteria</taxon>
        <taxon>Pseudomonadati</taxon>
        <taxon>Pseudomonadota</taxon>
        <taxon>Alphaproteobacteria</taxon>
        <taxon>Rhodospirillales</taxon>
        <taxon>Rhodospirillaceae</taxon>
        <taxon>Pacificispira</taxon>
    </lineage>
</organism>
<dbReference type="Proteomes" id="UP000539372">
    <property type="component" value="Unassembled WGS sequence"/>
</dbReference>
<proteinExistence type="predicted"/>
<dbReference type="Gene3D" id="3.40.50.410">
    <property type="entry name" value="von Willebrand factor, type A domain"/>
    <property type="match status" value="1"/>
</dbReference>
<dbReference type="InterPro" id="IPR010607">
    <property type="entry name" value="DUF1194"/>
</dbReference>
<name>A0A7Y0DZD5_9PROT</name>
<comment type="caution">
    <text evidence="1">The sequence shown here is derived from an EMBL/GenBank/DDBJ whole genome shotgun (WGS) entry which is preliminary data.</text>
</comment>
<dbReference type="EMBL" id="JABBNT010000002">
    <property type="protein sequence ID" value="NMM44283.1"/>
    <property type="molecule type" value="Genomic_DNA"/>
</dbReference>
<dbReference type="SUPFAM" id="SSF53300">
    <property type="entry name" value="vWA-like"/>
    <property type="match status" value="1"/>
</dbReference>
<evidence type="ECO:0000313" key="1">
    <source>
        <dbReference type="EMBL" id="NMM44283.1"/>
    </source>
</evidence>
<sequence length="210" mass="23242">MPMKARACSLALSLGLDTSSSVDSKEYRKQTDGLAAALVDPDVIATILGSGGIYLTAFEWSGRTQHVLQLDWTWLNSEEAIRTAATRLRNSVRQYIEFPTAIGYALGFAAIHFQQLPQTCLRRVVDISGDGVNNEGFSPVIAYRAFDYSDITVNGLVIKGSEPDPEPYYREKLVNGPGAFVEVADDYDDFQRAMKRKLLREIRGGAVVMR</sequence>
<gene>
    <name evidence="1" type="ORF">HH303_07325</name>
</gene>
<accession>A0A7Y0DZD5</accession>
<reference evidence="1 2" key="1">
    <citation type="submission" date="2020-04" db="EMBL/GenBank/DDBJ databases">
        <title>Rhodospirillaceae bacterium KN72 isolated from deep sea.</title>
        <authorList>
            <person name="Zhang D.-C."/>
        </authorList>
    </citation>
    <scope>NUCLEOTIDE SEQUENCE [LARGE SCALE GENOMIC DNA]</scope>
    <source>
        <strain evidence="1 2">KN72</strain>
    </source>
</reference>
<protein>
    <submittedName>
        <fullName evidence="1">DUF1194 domain-containing protein</fullName>
    </submittedName>
</protein>
<dbReference type="AlphaFoldDB" id="A0A7Y0DZD5"/>
<dbReference type="InterPro" id="IPR036465">
    <property type="entry name" value="vWFA_dom_sf"/>
</dbReference>
<evidence type="ECO:0000313" key="2">
    <source>
        <dbReference type="Proteomes" id="UP000539372"/>
    </source>
</evidence>
<dbReference type="Pfam" id="PF06707">
    <property type="entry name" value="DUF1194"/>
    <property type="match status" value="1"/>
</dbReference>